<comment type="caution">
    <text evidence="2">The sequence shown here is derived from an EMBL/GenBank/DDBJ whole genome shotgun (WGS) entry which is preliminary data.</text>
</comment>
<dbReference type="RefSeq" id="WP_221277029.1">
    <property type="nucleotide sequence ID" value="NZ_JACHHG010000006.1"/>
</dbReference>
<proteinExistence type="inferred from homology"/>
<dbReference type="GO" id="GO:0005737">
    <property type="term" value="C:cytoplasm"/>
    <property type="evidence" value="ECO:0007669"/>
    <property type="project" value="UniProtKB-SubCell"/>
</dbReference>
<dbReference type="SUPFAM" id="SSF53335">
    <property type="entry name" value="S-adenosyl-L-methionine-dependent methyltransferases"/>
    <property type="match status" value="1"/>
</dbReference>
<dbReference type="PANTHER" id="PTHR36112">
    <property type="entry name" value="RIBOSOMAL RNA SMALL SUBUNIT METHYLTRANSFERASE J"/>
    <property type="match status" value="1"/>
</dbReference>
<keyword evidence="1" id="KW-0963">Cytoplasm</keyword>
<dbReference type="Gene3D" id="3.40.50.150">
    <property type="entry name" value="Vaccinia Virus protein VP39"/>
    <property type="match status" value="1"/>
</dbReference>
<comment type="subcellular location">
    <subcellularLocation>
        <location evidence="1">Cytoplasm</location>
    </subcellularLocation>
</comment>
<dbReference type="Proteomes" id="UP000569951">
    <property type="component" value="Unassembled WGS sequence"/>
</dbReference>
<dbReference type="GO" id="GO:0008990">
    <property type="term" value="F:rRNA (guanine-N2-)-methyltransferase activity"/>
    <property type="evidence" value="ECO:0007669"/>
    <property type="project" value="UniProtKB-UniRule"/>
</dbReference>
<feature type="binding site" evidence="1">
    <location>
        <begin position="127"/>
        <end position="128"/>
    </location>
    <ligand>
        <name>S-adenosyl-L-methionine</name>
        <dbReference type="ChEBI" id="CHEBI:59789"/>
    </ligand>
</feature>
<gene>
    <name evidence="1" type="primary">rsmJ</name>
    <name evidence="2" type="ORF">HNR42_001807</name>
</gene>
<dbReference type="AlphaFoldDB" id="A0A841HZK0"/>
<dbReference type="InterPro" id="IPR029063">
    <property type="entry name" value="SAM-dependent_MTases_sf"/>
</dbReference>
<keyword evidence="1" id="KW-0698">rRNA processing</keyword>
<comment type="caution">
    <text evidence="1">Lacks conserved residue(s) required for the propagation of feature annotation.</text>
</comment>
<keyword evidence="1" id="KW-0949">S-adenosyl-L-methionine</keyword>
<evidence type="ECO:0000313" key="3">
    <source>
        <dbReference type="Proteomes" id="UP000569951"/>
    </source>
</evidence>
<reference evidence="2 3" key="1">
    <citation type="submission" date="2020-08" db="EMBL/GenBank/DDBJ databases">
        <title>Genomic Encyclopedia of Type Strains, Phase IV (KMG-IV): sequencing the most valuable type-strain genomes for metagenomic binning, comparative biology and taxonomic classification.</title>
        <authorList>
            <person name="Goeker M."/>
        </authorList>
    </citation>
    <scope>NUCLEOTIDE SEQUENCE [LARGE SCALE GENOMIC DNA]</scope>
    <source>
        <strain evidence="2 3">DSM 21458</strain>
    </source>
</reference>
<accession>A0A841HZK0</accession>
<comment type="similarity">
    <text evidence="1">Belongs to the methyltransferase superfamily. RsmJ family.</text>
</comment>
<keyword evidence="1 2" id="KW-0808">Transferase</keyword>
<keyword evidence="1 2" id="KW-0489">Methyltransferase</keyword>
<dbReference type="EMBL" id="JACHHG010000006">
    <property type="protein sequence ID" value="MBB6098373.1"/>
    <property type="molecule type" value="Genomic_DNA"/>
</dbReference>
<dbReference type="EC" id="2.1.1.242" evidence="1"/>
<evidence type="ECO:0000256" key="1">
    <source>
        <dbReference type="HAMAP-Rule" id="MF_01523"/>
    </source>
</evidence>
<name>A0A841HZK0_9DEIO</name>
<sequence>MTVSSPSLAVVNLAFERQGEAEALARSLEVPLVSEAEAAAFGQVLVLTPERLELRETGPQAAGAVYVDFASGRYDHRRRFGGGRGQEIARAAGLKGGRTPDVTDATAGLGADAFVLASLGCTLRLIERRGPVAALLRDGLERARNHPDPELSAIAARMTLLEGDAAERLPTLDPAPSVVYLDPMYPAKAKTSLPKKEMRLFHTLVGPDLDSGRLLTAALEVARYRVVVKRPAGAPPLAGPKPSAAVQSKNTRFDLYVKAALD</sequence>
<dbReference type="Pfam" id="PF04445">
    <property type="entry name" value="SAM_MT"/>
    <property type="match status" value="1"/>
</dbReference>
<organism evidence="2 3">
    <name type="scientific">Deinobacterium chartae</name>
    <dbReference type="NCBI Taxonomy" id="521158"/>
    <lineage>
        <taxon>Bacteria</taxon>
        <taxon>Thermotogati</taxon>
        <taxon>Deinococcota</taxon>
        <taxon>Deinococci</taxon>
        <taxon>Deinococcales</taxon>
        <taxon>Deinococcaceae</taxon>
        <taxon>Deinobacterium</taxon>
    </lineage>
</organism>
<dbReference type="HAMAP" id="MF_01523">
    <property type="entry name" value="16SrRNA_methyltr_J"/>
    <property type="match status" value="1"/>
</dbReference>
<comment type="function">
    <text evidence="1">Specifically methylates the guanosine in position 1516 of 16S rRNA.</text>
</comment>
<dbReference type="InterPro" id="IPR007536">
    <property type="entry name" value="16SrRNA_methylTrfase_J"/>
</dbReference>
<feature type="binding site" evidence="1">
    <location>
        <position position="182"/>
    </location>
    <ligand>
        <name>S-adenosyl-L-methionine</name>
        <dbReference type="ChEBI" id="CHEBI:59789"/>
    </ligand>
</feature>
<protein>
    <recommendedName>
        <fullName evidence="1">Ribosomal RNA small subunit methyltransferase J</fullName>
        <ecNumber evidence="1">2.1.1.242</ecNumber>
    </recommendedName>
    <alternativeName>
        <fullName evidence="1">16S rRNA m2G1516 methyltransferase</fullName>
    </alternativeName>
    <alternativeName>
        <fullName evidence="1">rRNA (guanine-N(2)-)-methyltransferase</fullName>
    </alternativeName>
</protein>
<dbReference type="PANTHER" id="PTHR36112:SF1">
    <property type="entry name" value="RIBOSOMAL RNA SMALL SUBUNIT METHYLTRANSFERASE J"/>
    <property type="match status" value="1"/>
</dbReference>
<comment type="catalytic activity">
    <reaction evidence="1">
        <text>guanosine(1516) in 16S rRNA + S-adenosyl-L-methionine = N(2)-methylguanosine(1516) in 16S rRNA + S-adenosyl-L-homocysteine + H(+)</text>
        <dbReference type="Rhea" id="RHEA:43220"/>
        <dbReference type="Rhea" id="RHEA-COMP:10412"/>
        <dbReference type="Rhea" id="RHEA-COMP:10413"/>
        <dbReference type="ChEBI" id="CHEBI:15378"/>
        <dbReference type="ChEBI" id="CHEBI:57856"/>
        <dbReference type="ChEBI" id="CHEBI:59789"/>
        <dbReference type="ChEBI" id="CHEBI:74269"/>
        <dbReference type="ChEBI" id="CHEBI:74481"/>
        <dbReference type="EC" id="2.1.1.242"/>
    </reaction>
</comment>
<evidence type="ECO:0000313" key="2">
    <source>
        <dbReference type="EMBL" id="MBB6098373.1"/>
    </source>
</evidence>
<keyword evidence="3" id="KW-1185">Reference proteome</keyword>